<dbReference type="EMBL" id="JAPZBR010000005">
    <property type="protein sequence ID" value="KAJ5353969.1"/>
    <property type="molecule type" value="Genomic_DNA"/>
</dbReference>
<protein>
    <submittedName>
        <fullName evidence="1">Uncharacterized protein</fullName>
    </submittedName>
</protein>
<name>A0A9W9R795_PENBR</name>
<dbReference type="AlphaFoldDB" id="A0A9W9R795"/>
<sequence>MLIRSKDLLLGILHALLSIMQLLVEILNFDLSIGLLFLELGEQCLQGRLLSLGGSELCLDILRLQILETSLGNVCLCQGVFGGSHLGFEILLQRVNQLINFSIVDLVSSLPVFKGVNQALVSLVLRDELLDPLHETAYASSLLLILLGQTPDHRLLLGDSVVERFDLLDIPLVLLLEGSVAAGQILNTEIETFNLLLGTAFAVAEDSCCSNLFCLQGSPPESLDKGVSPGYEPPELLRERQSSESLWELSRADMFHTVEFASFDCKLGLHEDIKCSVQNGLLADLIQSIKFLRDRDTVSISAIGAIGGLDRLDWCHRDTGSVIRASGRVSAALSPSSQRGGC</sequence>
<proteinExistence type="predicted"/>
<reference evidence="1" key="2">
    <citation type="journal article" date="2023" name="IMA Fungus">
        <title>Comparative genomic study of the Penicillium genus elucidates a diverse pangenome and 15 lateral gene transfer events.</title>
        <authorList>
            <person name="Petersen C."/>
            <person name="Sorensen T."/>
            <person name="Nielsen M.R."/>
            <person name="Sondergaard T.E."/>
            <person name="Sorensen J.L."/>
            <person name="Fitzpatrick D.A."/>
            <person name="Frisvad J.C."/>
            <person name="Nielsen K.L."/>
        </authorList>
    </citation>
    <scope>NUCLEOTIDE SEQUENCE</scope>
    <source>
        <strain evidence="1">IBT 35675</strain>
    </source>
</reference>
<evidence type="ECO:0000313" key="1">
    <source>
        <dbReference type="EMBL" id="KAJ5353969.1"/>
    </source>
</evidence>
<accession>A0A9W9R795</accession>
<dbReference type="Proteomes" id="UP001148299">
    <property type="component" value="Unassembled WGS sequence"/>
</dbReference>
<comment type="caution">
    <text evidence="1">The sequence shown here is derived from an EMBL/GenBank/DDBJ whole genome shotgun (WGS) entry which is preliminary data.</text>
</comment>
<evidence type="ECO:0000313" key="2">
    <source>
        <dbReference type="Proteomes" id="UP001148299"/>
    </source>
</evidence>
<gene>
    <name evidence="1" type="ORF">N7541_006533</name>
</gene>
<organism evidence="1 2">
    <name type="scientific">Penicillium brevicompactum</name>
    <dbReference type="NCBI Taxonomy" id="5074"/>
    <lineage>
        <taxon>Eukaryota</taxon>
        <taxon>Fungi</taxon>
        <taxon>Dikarya</taxon>
        <taxon>Ascomycota</taxon>
        <taxon>Pezizomycotina</taxon>
        <taxon>Eurotiomycetes</taxon>
        <taxon>Eurotiomycetidae</taxon>
        <taxon>Eurotiales</taxon>
        <taxon>Aspergillaceae</taxon>
        <taxon>Penicillium</taxon>
    </lineage>
</organism>
<reference evidence="1" key="1">
    <citation type="submission" date="2022-12" db="EMBL/GenBank/DDBJ databases">
        <authorList>
            <person name="Petersen C."/>
        </authorList>
    </citation>
    <scope>NUCLEOTIDE SEQUENCE</scope>
    <source>
        <strain evidence="1">IBT 35675</strain>
    </source>
</reference>
<keyword evidence="2" id="KW-1185">Reference proteome</keyword>